<evidence type="ECO:0000256" key="2">
    <source>
        <dbReference type="ARBA" id="ARBA00022448"/>
    </source>
</evidence>
<evidence type="ECO:0000313" key="11">
    <source>
        <dbReference type="Proteomes" id="UP000600600"/>
    </source>
</evidence>
<name>A0ABR7CDW8_9BACE</name>
<feature type="domain" description="TonB-dependent receptor plug" evidence="9">
    <location>
        <begin position="112"/>
        <end position="217"/>
    </location>
</feature>
<sequence length="1032" mass="113466">MSRIFTCLLLLFCVCAPSLYAQTMIHGKVVDASGEPLLGVSVKVKGTGMGTVTNIDGIYNINVSQKSTLIFSFIGMATQEVKVGNRTTINVTLEDDAALLDEVVVVGYGTQKKMSVTGSVVQVSSAELQKAPSSNLSTMLQGRLPGLVATQNSGQPGKDATSLMVRGAGNGDGNVLVVVDGIVRPFPAVSPDEIESVTVLKDAASAAVYGFNGSAGVILITTKRGDNQKPTVNINSSISLSTNTCFPKFLNGPDYMKWYNKAQELDGYSKKSLRFTNDEIARAVNGDPQGVYTNTDWFDLVFKSVAPTYSNNVSLSGGNDRFKYYVGVGSYNQNGVIDNTSYDRYNIRTNIDAKVTSNFSIALGVGIRHSNTSEPALGTGAIMQQAMLSFPYLPATTYSGIPVGSLNGAGNGNQNPVAVRDLGGVSDLREKRMETNVTLKYEIPGIKGLTAKFTASYDYFHRMTKIDKTPYKLAVYNQSTRTWGEAYGRLLADGITSVSQDYVDQYDYYIQPSLEYQTKIKNHGIQALFLYEYGGVKYTSMSAGKRGYPVDDILDLSWGDEVIPNSVLGIHNKSKRGGYVARLNYDYADKYLVEISGRIDGSTLLPSRNRWCVFPGVSLGWRISEESFIKDNVDLNFIDNLKLRASFGQLGSQTGLGYGISYMSLASLSDKPNVALGSTLKRYLNIGSIPNEDLKWQYTNTYNIGFEAMFWKGLLGVELDMFYSLTKRKIEAQSGSYPPSLGGYYSSLVNSGEHENKGFELVLTHQNKIGEVNYSIKGNLSWARNKILKINETTNVPNAKRLVGKPMGQYFGFISDGLFQSEEEIANSAVFGPTLPGDIKLVDINGDGKITMEQDMVPIGRSNIPEMTYGLNLSANWKGFDFNAFFQGSALFDVYLCGSYPGAGWVDDTFYTRPFYADGNAPYYLVEGAWTPENRNAKYPRLSTEARLNGGKYSDWWVKNGTYIRLKNAQIGYTLPAELTRKVGIEKVRAYVSGSNLFTLTGVKYFDPEMPNVNQGYYPQQRVYEFGLNITF</sequence>
<protein>
    <submittedName>
        <fullName evidence="10">TonB-dependent receptor</fullName>
    </submittedName>
</protein>
<keyword evidence="6 7" id="KW-0998">Cell outer membrane</keyword>
<dbReference type="InterPro" id="IPR008969">
    <property type="entry name" value="CarboxyPept-like_regulatory"/>
</dbReference>
<dbReference type="Pfam" id="PF07715">
    <property type="entry name" value="Plug"/>
    <property type="match status" value="1"/>
</dbReference>
<evidence type="ECO:0000256" key="6">
    <source>
        <dbReference type="ARBA" id="ARBA00023237"/>
    </source>
</evidence>
<gene>
    <name evidence="10" type="ORF">H8S67_14795</name>
</gene>
<comment type="similarity">
    <text evidence="7">Belongs to the TonB-dependent receptor family.</text>
</comment>
<evidence type="ECO:0000256" key="7">
    <source>
        <dbReference type="PROSITE-ProRule" id="PRU01360"/>
    </source>
</evidence>
<evidence type="ECO:0000259" key="9">
    <source>
        <dbReference type="Pfam" id="PF07715"/>
    </source>
</evidence>
<dbReference type="InterPro" id="IPR023996">
    <property type="entry name" value="TonB-dep_OMP_SusC/RagA"/>
</dbReference>
<dbReference type="InterPro" id="IPR023997">
    <property type="entry name" value="TonB-dep_OMP_SusC/RagA_CS"/>
</dbReference>
<dbReference type="EMBL" id="JACOOE010000007">
    <property type="protein sequence ID" value="MBC5605928.1"/>
    <property type="molecule type" value="Genomic_DNA"/>
</dbReference>
<accession>A0ABR7CDW8</accession>
<evidence type="ECO:0000256" key="8">
    <source>
        <dbReference type="SAM" id="SignalP"/>
    </source>
</evidence>
<comment type="caution">
    <text evidence="10">The sequence shown here is derived from an EMBL/GenBank/DDBJ whole genome shotgun (WGS) entry which is preliminary data.</text>
</comment>
<proteinExistence type="inferred from homology"/>
<dbReference type="NCBIfam" id="TIGR04056">
    <property type="entry name" value="OMP_RagA_SusC"/>
    <property type="match status" value="1"/>
</dbReference>
<evidence type="ECO:0000313" key="10">
    <source>
        <dbReference type="EMBL" id="MBC5605928.1"/>
    </source>
</evidence>
<dbReference type="Gene3D" id="2.60.40.1120">
    <property type="entry name" value="Carboxypeptidase-like, regulatory domain"/>
    <property type="match status" value="1"/>
</dbReference>
<dbReference type="InterPro" id="IPR036942">
    <property type="entry name" value="Beta-barrel_TonB_sf"/>
</dbReference>
<dbReference type="SUPFAM" id="SSF56935">
    <property type="entry name" value="Porins"/>
    <property type="match status" value="1"/>
</dbReference>
<keyword evidence="4 7" id="KW-0812">Transmembrane</keyword>
<feature type="signal peptide" evidence="8">
    <location>
        <begin position="1"/>
        <end position="21"/>
    </location>
</feature>
<evidence type="ECO:0000256" key="4">
    <source>
        <dbReference type="ARBA" id="ARBA00022692"/>
    </source>
</evidence>
<dbReference type="InterPro" id="IPR012910">
    <property type="entry name" value="Plug_dom"/>
</dbReference>
<dbReference type="PROSITE" id="PS52016">
    <property type="entry name" value="TONB_DEPENDENT_REC_3"/>
    <property type="match status" value="1"/>
</dbReference>
<dbReference type="InterPro" id="IPR039426">
    <property type="entry name" value="TonB-dep_rcpt-like"/>
</dbReference>
<keyword evidence="2 7" id="KW-0813">Transport</keyword>
<organism evidence="10 11">
    <name type="scientific">Bacteroides difficilis</name>
    <dbReference type="NCBI Taxonomy" id="2763021"/>
    <lineage>
        <taxon>Bacteria</taxon>
        <taxon>Pseudomonadati</taxon>
        <taxon>Bacteroidota</taxon>
        <taxon>Bacteroidia</taxon>
        <taxon>Bacteroidales</taxon>
        <taxon>Bacteroidaceae</taxon>
        <taxon>Bacteroides</taxon>
    </lineage>
</organism>
<dbReference type="NCBIfam" id="TIGR04057">
    <property type="entry name" value="SusC_RagA_signa"/>
    <property type="match status" value="1"/>
</dbReference>
<dbReference type="Proteomes" id="UP000600600">
    <property type="component" value="Unassembled WGS sequence"/>
</dbReference>
<keyword evidence="8" id="KW-0732">Signal</keyword>
<keyword evidence="3 7" id="KW-1134">Transmembrane beta strand</keyword>
<keyword evidence="10" id="KW-0675">Receptor</keyword>
<dbReference type="SUPFAM" id="SSF49464">
    <property type="entry name" value="Carboxypeptidase regulatory domain-like"/>
    <property type="match status" value="1"/>
</dbReference>
<evidence type="ECO:0000256" key="1">
    <source>
        <dbReference type="ARBA" id="ARBA00004571"/>
    </source>
</evidence>
<comment type="subcellular location">
    <subcellularLocation>
        <location evidence="1 7">Cell outer membrane</location>
        <topology evidence="1 7">Multi-pass membrane protein</topology>
    </subcellularLocation>
</comment>
<keyword evidence="5 7" id="KW-0472">Membrane</keyword>
<dbReference type="InterPro" id="IPR037066">
    <property type="entry name" value="Plug_dom_sf"/>
</dbReference>
<dbReference type="Pfam" id="PF13715">
    <property type="entry name" value="CarbopepD_reg_2"/>
    <property type="match status" value="1"/>
</dbReference>
<evidence type="ECO:0000256" key="5">
    <source>
        <dbReference type="ARBA" id="ARBA00023136"/>
    </source>
</evidence>
<dbReference type="Gene3D" id="2.170.130.10">
    <property type="entry name" value="TonB-dependent receptor, plug domain"/>
    <property type="match status" value="1"/>
</dbReference>
<keyword evidence="11" id="KW-1185">Reference proteome</keyword>
<evidence type="ECO:0000256" key="3">
    <source>
        <dbReference type="ARBA" id="ARBA00022452"/>
    </source>
</evidence>
<feature type="chain" id="PRO_5045950520" evidence="8">
    <location>
        <begin position="22"/>
        <end position="1032"/>
    </location>
</feature>
<dbReference type="Gene3D" id="2.40.170.20">
    <property type="entry name" value="TonB-dependent receptor, beta-barrel domain"/>
    <property type="match status" value="1"/>
</dbReference>
<reference evidence="10 11" key="1">
    <citation type="submission" date="2020-08" db="EMBL/GenBank/DDBJ databases">
        <title>Genome public.</title>
        <authorList>
            <person name="Liu C."/>
            <person name="Sun Q."/>
        </authorList>
    </citation>
    <scope>NUCLEOTIDE SEQUENCE [LARGE SCALE GENOMIC DNA]</scope>
    <source>
        <strain evidence="10 11">M27</strain>
    </source>
</reference>